<evidence type="ECO:0000256" key="7">
    <source>
        <dbReference type="ARBA" id="ARBA00022553"/>
    </source>
</evidence>
<evidence type="ECO:0000256" key="2">
    <source>
        <dbReference type="ARBA" id="ARBA00001936"/>
    </source>
</evidence>
<dbReference type="InterPro" id="IPR003660">
    <property type="entry name" value="HAMP_dom"/>
</dbReference>
<keyword evidence="16 24" id="KW-1133">Transmembrane helix</keyword>
<gene>
    <name evidence="27" type="ORF">OHU17_05225</name>
</gene>
<evidence type="ECO:0000256" key="19">
    <source>
        <dbReference type="ARBA" id="ARBA00023026"/>
    </source>
</evidence>
<keyword evidence="8" id="KW-0808">Transferase</keyword>
<feature type="domain" description="HAMP" evidence="26">
    <location>
        <begin position="168"/>
        <end position="220"/>
    </location>
</feature>
<dbReference type="CDD" id="cd00082">
    <property type="entry name" value="HisKA"/>
    <property type="match status" value="1"/>
</dbReference>
<evidence type="ECO:0000256" key="24">
    <source>
        <dbReference type="SAM" id="Phobius"/>
    </source>
</evidence>
<dbReference type="Pfam" id="PF00672">
    <property type="entry name" value="HAMP"/>
    <property type="match status" value="1"/>
</dbReference>
<protein>
    <recommendedName>
        <fullName evidence="21">Signal transduction histidine-protein kinase/phosphatase MprB</fullName>
        <ecNumber evidence="5">2.7.13.3</ecNumber>
    </recommendedName>
    <alternativeName>
        <fullName evidence="22">Mycobacterial persistence regulator B</fullName>
    </alternativeName>
</protein>
<dbReference type="InterPro" id="IPR005467">
    <property type="entry name" value="His_kinase_dom"/>
</dbReference>
<evidence type="ECO:0000256" key="17">
    <source>
        <dbReference type="ARBA" id="ARBA00023012"/>
    </source>
</evidence>
<evidence type="ECO:0000256" key="6">
    <source>
        <dbReference type="ARBA" id="ARBA00022475"/>
    </source>
</evidence>
<keyword evidence="12" id="KW-0378">Hydrolase</keyword>
<feature type="region of interest" description="Disordered" evidence="23">
    <location>
        <begin position="282"/>
        <end position="316"/>
    </location>
</feature>
<evidence type="ECO:0000256" key="15">
    <source>
        <dbReference type="ARBA" id="ARBA00022912"/>
    </source>
</evidence>
<reference evidence="27" key="1">
    <citation type="submission" date="2022-10" db="EMBL/GenBank/DDBJ databases">
        <title>The complete genomes of actinobacterial strains from the NBC collection.</title>
        <authorList>
            <person name="Joergensen T.S."/>
            <person name="Alvarez Arevalo M."/>
            <person name="Sterndorff E.B."/>
            <person name="Faurdal D."/>
            <person name="Vuksanovic O."/>
            <person name="Mourched A.-S."/>
            <person name="Charusanti P."/>
            <person name="Shaw S."/>
            <person name="Blin K."/>
            <person name="Weber T."/>
        </authorList>
    </citation>
    <scope>NUCLEOTIDE SEQUENCE</scope>
    <source>
        <strain evidence="27">NBC_00283</strain>
    </source>
</reference>
<dbReference type="Gene3D" id="1.10.287.130">
    <property type="match status" value="1"/>
</dbReference>
<evidence type="ECO:0000256" key="18">
    <source>
        <dbReference type="ARBA" id="ARBA00023016"/>
    </source>
</evidence>
<keyword evidence="13 27" id="KW-0067">ATP-binding</keyword>
<dbReference type="Gene3D" id="3.30.565.10">
    <property type="entry name" value="Histidine kinase-like ATPase, C-terminal domain"/>
    <property type="match status" value="1"/>
</dbReference>
<keyword evidence="28" id="KW-1185">Reference proteome</keyword>
<comment type="subcellular location">
    <subcellularLocation>
        <location evidence="4">Cell membrane</location>
        <topology evidence="4">Multi-pass membrane protein</topology>
    </subcellularLocation>
</comment>
<dbReference type="PRINTS" id="PR00344">
    <property type="entry name" value="BCTRLSENSOR"/>
</dbReference>
<comment type="cofactor">
    <cofactor evidence="2">
        <name>Mn(2+)</name>
        <dbReference type="ChEBI" id="CHEBI:29035"/>
    </cofactor>
</comment>
<dbReference type="InterPro" id="IPR036097">
    <property type="entry name" value="HisK_dim/P_sf"/>
</dbReference>
<dbReference type="Pfam" id="PF00512">
    <property type="entry name" value="HisKA"/>
    <property type="match status" value="1"/>
</dbReference>
<name>A0ABZ1RGN2_9ACTN</name>
<evidence type="ECO:0000256" key="4">
    <source>
        <dbReference type="ARBA" id="ARBA00004651"/>
    </source>
</evidence>
<dbReference type="InterPro" id="IPR003594">
    <property type="entry name" value="HATPase_dom"/>
</dbReference>
<dbReference type="SMART" id="SM00387">
    <property type="entry name" value="HATPase_c"/>
    <property type="match status" value="1"/>
</dbReference>
<dbReference type="InterPro" id="IPR004358">
    <property type="entry name" value="Sig_transdc_His_kin-like_C"/>
</dbReference>
<dbReference type="PANTHER" id="PTHR44936:SF9">
    <property type="entry name" value="SENSOR PROTEIN CREC"/>
    <property type="match status" value="1"/>
</dbReference>
<dbReference type="EMBL" id="CP108057">
    <property type="protein sequence ID" value="WUO45272.1"/>
    <property type="molecule type" value="Genomic_DNA"/>
</dbReference>
<dbReference type="SUPFAM" id="SSF55874">
    <property type="entry name" value="ATPase domain of HSP90 chaperone/DNA topoisomerase II/histidine kinase"/>
    <property type="match status" value="1"/>
</dbReference>
<proteinExistence type="predicted"/>
<dbReference type="CDD" id="cd06225">
    <property type="entry name" value="HAMP"/>
    <property type="match status" value="1"/>
</dbReference>
<keyword evidence="9 24" id="KW-0812">Transmembrane</keyword>
<evidence type="ECO:0000256" key="13">
    <source>
        <dbReference type="ARBA" id="ARBA00022840"/>
    </source>
</evidence>
<dbReference type="PANTHER" id="PTHR44936">
    <property type="entry name" value="SENSOR PROTEIN CREC"/>
    <property type="match status" value="1"/>
</dbReference>
<dbReference type="PROSITE" id="PS50109">
    <property type="entry name" value="HIS_KIN"/>
    <property type="match status" value="1"/>
</dbReference>
<evidence type="ECO:0000256" key="21">
    <source>
        <dbReference type="ARBA" id="ARBA00040454"/>
    </source>
</evidence>
<comment type="cofactor">
    <cofactor evidence="3">
        <name>Mg(2+)</name>
        <dbReference type="ChEBI" id="CHEBI:18420"/>
    </cofactor>
</comment>
<keyword evidence="15" id="KW-0904">Protein phosphatase</keyword>
<dbReference type="EC" id="2.7.13.3" evidence="5"/>
<keyword evidence="6" id="KW-1003">Cell membrane</keyword>
<evidence type="ECO:0000256" key="14">
    <source>
        <dbReference type="ARBA" id="ARBA00022842"/>
    </source>
</evidence>
<dbReference type="GO" id="GO:0005524">
    <property type="term" value="F:ATP binding"/>
    <property type="evidence" value="ECO:0007669"/>
    <property type="project" value="UniProtKB-KW"/>
</dbReference>
<keyword evidence="17" id="KW-0902">Two-component regulatory system</keyword>
<evidence type="ECO:0000256" key="12">
    <source>
        <dbReference type="ARBA" id="ARBA00022801"/>
    </source>
</evidence>
<dbReference type="RefSeq" id="WP_328775347.1">
    <property type="nucleotide sequence ID" value="NZ_CP108057.1"/>
</dbReference>
<evidence type="ECO:0000256" key="20">
    <source>
        <dbReference type="ARBA" id="ARBA00023211"/>
    </source>
</evidence>
<evidence type="ECO:0000256" key="8">
    <source>
        <dbReference type="ARBA" id="ARBA00022679"/>
    </source>
</evidence>
<dbReference type="SMART" id="SM00304">
    <property type="entry name" value="HAMP"/>
    <property type="match status" value="1"/>
</dbReference>
<comment type="catalytic activity">
    <reaction evidence="1">
        <text>ATP + protein L-histidine = ADP + protein N-phospho-L-histidine.</text>
        <dbReference type="EC" id="2.7.13.3"/>
    </reaction>
</comment>
<keyword evidence="10" id="KW-0547">Nucleotide-binding</keyword>
<organism evidence="27 28">
    <name type="scientific">Streptomyces goshikiensis</name>
    <dbReference type="NCBI Taxonomy" id="1942"/>
    <lineage>
        <taxon>Bacteria</taxon>
        <taxon>Bacillati</taxon>
        <taxon>Actinomycetota</taxon>
        <taxon>Actinomycetes</taxon>
        <taxon>Kitasatosporales</taxon>
        <taxon>Streptomycetaceae</taxon>
        <taxon>Streptomyces</taxon>
    </lineage>
</organism>
<dbReference type="InterPro" id="IPR050980">
    <property type="entry name" value="2C_sensor_his_kinase"/>
</dbReference>
<keyword evidence="7" id="KW-0597">Phosphoprotein</keyword>
<keyword evidence="14" id="KW-0460">Magnesium</keyword>
<keyword evidence="19" id="KW-0843">Virulence</keyword>
<evidence type="ECO:0000256" key="23">
    <source>
        <dbReference type="SAM" id="MobiDB-lite"/>
    </source>
</evidence>
<dbReference type="InterPro" id="IPR036890">
    <property type="entry name" value="HATPase_C_sf"/>
</dbReference>
<evidence type="ECO:0000259" key="26">
    <source>
        <dbReference type="PROSITE" id="PS50885"/>
    </source>
</evidence>
<dbReference type="Proteomes" id="UP001432075">
    <property type="component" value="Chromosome"/>
</dbReference>
<evidence type="ECO:0000256" key="22">
    <source>
        <dbReference type="ARBA" id="ARBA00041776"/>
    </source>
</evidence>
<keyword evidence="24" id="KW-0472">Membrane</keyword>
<evidence type="ECO:0000256" key="9">
    <source>
        <dbReference type="ARBA" id="ARBA00022692"/>
    </source>
</evidence>
<evidence type="ECO:0000256" key="11">
    <source>
        <dbReference type="ARBA" id="ARBA00022777"/>
    </source>
</evidence>
<evidence type="ECO:0000313" key="28">
    <source>
        <dbReference type="Proteomes" id="UP001432075"/>
    </source>
</evidence>
<accession>A0ABZ1RGN2</accession>
<evidence type="ECO:0000256" key="10">
    <source>
        <dbReference type="ARBA" id="ARBA00022741"/>
    </source>
</evidence>
<dbReference type="Pfam" id="PF02518">
    <property type="entry name" value="HATPase_c"/>
    <property type="match status" value="1"/>
</dbReference>
<keyword evidence="18" id="KW-0346">Stress response</keyword>
<keyword evidence="20" id="KW-0464">Manganese</keyword>
<sequence>MRRSLAGVALAVTSMVALSFLIPLAVLVMSLAREQSITAAEQPAAAMAPILTLTTDPDDLRESMAGLDRAEHLAIHLPDSRPIGTSHAPADLLERAKRGRESISQDVPGGGWIYLQPVVLPQDRVAVVENYVPESDLTRGVAASWTVMVVLAIGLLIGSVLVADRLGAKVVRSSKQLAQASYVLGEGNLSTRVVPMGPSELRDAGVAFNAMADRMTELLAIERELVADLSHRLRTPLTALHLATERMGASPESGRVEAAVGALEAELQAIITAARTPLAMGPMGRALRDAGSPSPSPSGPSSPSSAAPDQTPGERCEAGEVIRRRAGFWAVLAAQQDRSCTLDIAEEATTVDLAHDDIAAVVDALVGNVFRYTADGTAFAIAVDRTAQAVELRVEDAGPGIPDPDAALARGSSTSSTGLGLDIVRRAASATGGTVHIARATLGGASVRVTFGLSTDIARSTLRGRRRRGGKRRV</sequence>
<evidence type="ECO:0000256" key="16">
    <source>
        <dbReference type="ARBA" id="ARBA00022989"/>
    </source>
</evidence>
<feature type="transmembrane region" description="Helical" evidence="24">
    <location>
        <begin position="7"/>
        <end position="32"/>
    </location>
</feature>
<keyword evidence="11" id="KW-0418">Kinase</keyword>
<dbReference type="InterPro" id="IPR003661">
    <property type="entry name" value="HisK_dim/P_dom"/>
</dbReference>
<dbReference type="PROSITE" id="PS50885">
    <property type="entry name" value="HAMP"/>
    <property type="match status" value="1"/>
</dbReference>
<evidence type="ECO:0000256" key="3">
    <source>
        <dbReference type="ARBA" id="ARBA00001946"/>
    </source>
</evidence>
<feature type="transmembrane region" description="Helical" evidence="24">
    <location>
        <begin position="142"/>
        <end position="163"/>
    </location>
</feature>
<dbReference type="SUPFAM" id="SSF47384">
    <property type="entry name" value="Homodimeric domain of signal transducing histidine kinase"/>
    <property type="match status" value="1"/>
</dbReference>
<evidence type="ECO:0000313" key="27">
    <source>
        <dbReference type="EMBL" id="WUO45272.1"/>
    </source>
</evidence>
<evidence type="ECO:0000259" key="25">
    <source>
        <dbReference type="PROSITE" id="PS50109"/>
    </source>
</evidence>
<evidence type="ECO:0000256" key="1">
    <source>
        <dbReference type="ARBA" id="ARBA00000085"/>
    </source>
</evidence>
<evidence type="ECO:0000256" key="5">
    <source>
        <dbReference type="ARBA" id="ARBA00012438"/>
    </source>
</evidence>
<feature type="domain" description="Histidine kinase" evidence="25">
    <location>
        <begin position="228"/>
        <end position="455"/>
    </location>
</feature>